<dbReference type="Gene3D" id="2.10.109.10">
    <property type="entry name" value="Umud Fragment, subunit A"/>
    <property type="match status" value="1"/>
</dbReference>
<dbReference type="GO" id="GO:0016020">
    <property type="term" value="C:membrane"/>
    <property type="evidence" value="ECO:0007669"/>
    <property type="project" value="UniProtKB-SubCell"/>
</dbReference>
<dbReference type="InterPro" id="IPR000223">
    <property type="entry name" value="Pept_S26A_signal_pept_1"/>
</dbReference>
<evidence type="ECO:0000259" key="4">
    <source>
        <dbReference type="Pfam" id="PF10502"/>
    </source>
</evidence>
<dbReference type="EMBL" id="SSOD01000015">
    <property type="protein sequence ID" value="THF58673.1"/>
    <property type="molecule type" value="Genomic_DNA"/>
</dbReference>
<dbReference type="OrthoDB" id="5360818at2"/>
<keyword evidence="3 5" id="KW-0378">Hydrolase</keyword>
<evidence type="ECO:0000256" key="2">
    <source>
        <dbReference type="ARBA" id="ARBA00019232"/>
    </source>
</evidence>
<dbReference type="Pfam" id="PF10502">
    <property type="entry name" value="Peptidase_S26"/>
    <property type="match status" value="1"/>
</dbReference>
<dbReference type="InterPro" id="IPR019533">
    <property type="entry name" value="Peptidase_S26"/>
</dbReference>
<dbReference type="GO" id="GO:0009003">
    <property type="term" value="F:signal peptidase activity"/>
    <property type="evidence" value="ECO:0007669"/>
    <property type="project" value="UniProtKB-EC"/>
</dbReference>
<dbReference type="InterPro" id="IPR036286">
    <property type="entry name" value="LexA/Signal_pep-like_sf"/>
</dbReference>
<dbReference type="CDD" id="cd06530">
    <property type="entry name" value="S26_SPase_I"/>
    <property type="match status" value="1"/>
</dbReference>
<dbReference type="RefSeq" id="WP_136386187.1">
    <property type="nucleotide sequence ID" value="NZ_SSOD01000015.1"/>
</dbReference>
<feature type="domain" description="Peptidase S26" evidence="4">
    <location>
        <begin position="5"/>
        <end position="154"/>
    </location>
</feature>
<proteinExistence type="inferred from homology"/>
<dbReference type="EC" id="3.4.21.89" evidence="3"/>
<dbReference type="GO" id="GO:0004252">
    <property type="term" value="F:serine-type endopeptidase activity"/>
    <property type="evidence" value="ECO:0007669"/>
    <property type="project" value="InterPro"/>
</dbReference>
<dbReference type="Proteomes" id="UP000307956">
    <property type="component" value="Unassembled WGS sequence"/>
</dbReference>
<comment type="catalytic activity">
    <reaction evidence="3">
        <text>Cleavage of hydrophobic, N-terminal signal or leader sequences from secreted and periplasmic proteins.</text>
        <dbReference type="EC" id="3.4.21.89"/>
    </reaction>
</comment>
<protein>
    <recommendedName>
        <fullName evidence="2 3">Signal peptidase I</fullName>
        <ecNumber evidence="3">3.4.21.89</ecNumber>
    </recommendedName>
</protein>
<organism evidence="5 6">
    <name type="scientific">Pseudothauera rhizosphaerae</name>
    <dbReference type="NCBI Taxonomy" id="2565932"/>
    <lineage>
        <taxon>Bacteria</taxon>
        <taxon>Pseudomonadati</taxon>
        <taxon>Pseudomonadota</taxon>
        <taxon>Betaproteobacteria</taxon>
        <taxon>Rhodocyclales</taxon>
        <taxon>Zoogloeaceae</taxon>
        <taxon>Pseudothauera</taxon>
    </lineage>
</organism>
<evidence type="ECO:0000256" key="3">
    <source>
        <dbReference type="RuleBase" id="RU362042"/>
    </source>
</evidence>
<reference evidence="5 6" key="1">
    <citation type="submission" date="2019-04" db="EMBL/GenBank/DDBJ databases">
        <title>Azoarcus rhizosphaerae sp. nov. isolated from rhizosphere of Ficus religiosa.</title>
        <authorList>
            <person name="Lin S.-Y."/>
            <person name="Hameed A."/>
            <person name="Hsu Y.-H."/>
            <person name="Young C.-C."/>
        </authorList>
    </citation>
    <scope>NUCLEOTIDE SEQUENCE [LARGE SCALE GENOMIC DNA]</scope>
    <source>
        <strain evidence="5 6">CC-YHH848</strain>
    </source>
</reference>
<dbReference type="PANTHER" id="PTHR43390:SF1">
    <property type="entry name" value="CHLOROPLAST PROCESSING PEPTIDASE"/>
    <property type="match status" value="1"/>
</dbReference>
<dbReference type="PRINTS" id="PR00727">
    <property type="entry name" value="LEADERPTASE"/>
</dbReference>
<evidence type="ECO:0000313" key="6">
    <source>
        <dbReference type="Proteomes" id="UP000307956"/>
    </source>
</evidence>
<comment type="subcellular location">
    <subcellularLocation>
        <location evidence="3">Membrane</location>
        <topology evidence="3">Single-pass type II membrane protein</topology>
    </subcellularLocation>
</comment>
<keyword evidence="6" id="KW-1185">Reference proteome</keyword>
<evidence type="ECO:0000256" key="1">
    <source>
        <dbReference type="ARBA" id="ARBA00009370"/>
    </source>
</evidence>
<dbReference type="NCBIfam" id="TIGR02227">
    <property type="entry name" value="sigpep_I_bact"/>
    <property type="match status" value="1"/>
</dbReference>
<dbReference type="SUPFAM" id="SSF51306">
    <property type="entry name" value="LexA/Signal peptidase"/>
    <property type="match status" value="1"/>
</dbReference>
<name>A0A4S4AK19_9RHOO</name>
<dbReference type="GO" id="GO:0006465">
    <property type="term" value="P:signal peptide processing"/>
    <property type="evidence" value="ECO:0007669"/>
    <property type="project" value="InterPro"/>
</dbReference>
<sequence>MLLKMIGAILATIFVVLGCEKTFVMVSSSMEPTIPMGSRVKVDLRAYREASPERFDIVAFRPPLDEKNVFLFRVLALPGEHLLLEGSRLIVDGNAVPGPGSIVYSPYASGLKARYNGITLGADEFYLAGDNVAAANDSRFLGPIRRAEIIGKVTSIQRKQ</sequence>
<evidence type="ECO:0000313" key="5">
    <source>
        <dbReference type="EMBL" id="THF58673.1"/>
    </source>
</evidence>
<accession>A0A4S4AK19</accession>
<comment type="similarity">
    <text evidence="1 3">Belongs to the peptidase S26 family.</text>
</comment>
<dbReference type="AlphaFoldDB" id="A0A4S4AK19"/>
<keyword evidence="3" id="KW-0645">Protease</keyword>
<gene>
    <name evidence="5" type="primary">lepB</name>
    <name evidence="5" type="ORF">E6O51_16930</name>
</gene>
<dbReference type="PANTHER" id="PTHR43390">
    <property type="entry name" value="SIGNAL PEPTIDASE I"/>
    <property type="match status" value="1"/>
</dbReference>
<dbReference type="PROSITE" id="PS51257">
    <property type="entry name" value="PROKAR_LIPOPROTEIN"/>
    <property type="match status" value="1"/>
</dbReference>
<comment type="caution">
    <text evidence="5">The sequence shown here is derived from an EMBL/GenBank/DDBJ whole genome shotgun (WGS) entry which is preliminary data.</text>
</comment>